<dbReference type="AlphaFoldDB" id="A0A2U1F3Z2"/>
<reference evidence="3 4" key="1">
    <citation type="submission" date="2018-04" db="EMBL/GenBank/DDBJ databases">
        <title>Genomic Encyclopedia of Type Strains, Phase IV (KMG-IV): sequencing the most valuable type-strain genomes for metagenomic binning, comparative biology and taxonomic classification.</title>
        <authorList>
            <person name="Goeker M."/>
        </authorList>
    </citation>
    <scope>NUCLEOTIDE SEQUENCE [LARGE SCALE GENOMIC DNA]</scope>
    <source>
        <strain evidence="3 4">DSM 45771</strain>
    </source>
</reference>
<keyword evidence="4" id="KW-1185">Reference proteome</keyword>
<evidence type="ECO:0008006" key="5">
    <source>
        <dbReference type="Google" id="ProtNLM"/>
    </source>
</evidence>
<keyword evidence="2" id="KW-0472">Membrane</keyword>
<feature type="transmembrane region" description="Helical" evidence="2">
    <location>
        <begin position="78"/>
        <end position="97"/>
    </location>
</feature>
<evidence type="ECO:0000313" key="3">
    <source>
        <dbReference type="EMBL" id="PVZ06894.1"/>
    </source>
</evidence>
<keyword evidence="2" id="KW-1133">Transmembrane helix</keyword>
<dbReference type="RefSeq" id="WP_116709926.1">
    <property type="nucleotide sequence ID" value="NZ_QEKW01000012.1"/>
</dbReference>
<evidence type="ECO:0000256" key="2">
    <source>
        <dbReference type="SAM" id="Phobius"/>
    </source>
</evidence>
<feature type="transmembrane region" description="Helical" evidence="2">
    <location>
        <begin position="54"/>
        <end position="72"/>
    </location>
</feature>
<dbReference type="Proteomes" id="UP000245639">
    <property type="component" value="Unassembled WGS sequence"/>
</dbReference>
<keyword evidence="2" id="KW-0812">Transmembrane</keyword>
<sequence length="102" mass="10948">MATEPFRPEPAPPLDERERAVFARLAADLARDGSAPPRDAPAGARPRRDPGPRTRVVVIQVVVVSVLAIVLMPSVWVGAVLALIVLAGPLAATWWGARRGRR</sequence>
<evidence type="ECO:0000313" key="4">
    <source>
        <dbReference type="Proteomes" id="UP000245639"/>
    </source>
</evidence>
<feature type="region of interest" description="Disordered" evidence="1">
    <location>
        <begin position="28"/>
        <end position="51"/>
    </location>
</feature>
<comment type="caution">
    <text evidence="3">The sequence shown here is derived from an EMBL/GenBank/DDBJ whole genome shotgun (WGS) entry which is preliminary data.</text>
</comment>
<accession>A0A2U1F3Z2</accession>
<organism evidence="3 4">
    <name type="scientific">Actinomycetospora cinnamomea</name>
    <dbReference type="NCBI Taxonomy" id="663609"/>
    <lineage>
        <taxon>Bacteria</taxon>
        <taxon>Bacillati</taxon>
        <taxon>Actinomycetota</taxon>
        <taxon>Actinomycetes</taxon>
        <taxon>Pseudonocardiales</taxon>
        <taxon>Pseudonocardiaceae</taxon>
        <taxon>Actinomycetospora</taxon>
    </lineage>
</organism>
<evidence type="ECO:0000256" key="1">
    <source>
        <dbReference type="SAM" id="MobiDB-lite"/>
    </source>
</evidence>
<proteinExistence type="predicted"/>
<feature type="compositionally biased region" description="Low complexity" evidence="1">
    <location>
        <begin position="32"/>
        <end position="44"/>
    </location>
</feature>
<gene>
    <name evidence="3" type="ORF">C8D89_11287</name>
</gene>
<name>A0A2U1F3Z2_9PSEU</name>
<dbReference type="EMBL" id="QEKW01000012">
    <property type="protein sequence ID" value="PVZ06894.1"/>
    <property type="molecule type" value="Genomic_DNA"/>
</dbReference>
<protein>
    <recommendedName>
        <fullName evidence="5">DUF3040 family protein</fullName>
    </recommendedName>
</protein>